<feature type="non-terminal residue" evidence="1">
    <location>
        <position position="1"/>
    </location>
</feature>
<sequence>WVICSIKHLTDLSFWVICSIKHLTDLPFWMICPLKHLTDLPFWVICPLNRSTISSRNFLERCCSKAVDEDRRGRPVEIGIEETVRNVDEMIRADKQVTTDR</sequence>
<protein>
    <submittedName>
        <fullName evidence="1">Uncharacterized protein</fullName>
    </submittedName>
</protein>
<gene>
    <name evidence="2" type="ORF">AVEN_157440_1</name>
    <name evidence="1" type="ORF">AVEN_16368_1</name>
</gene>
<organism evidence="1 3">
    <name type="scientific">Araneus ventricosus</name>
    <name type="common">Orbweaver spider</name>
    <name type="synonym">Epeira ventricosa</name>
    <dbReference type="NCBI Taxonomy" id="182803"/>
    <lineage>
        <taxon>Eukaryota</taxon>
        <taxon>Metazoa</taxon>
        <taxon>Ecdysozoa</taxon>
        <taxon>Arthropoda</taxon>
        <taxon>Chelicerata</taxon>
        <taxon>Arachnida</taxon>
        <taxon>Araneae</taxon>
        <taxon>Araneomorphae</taxon>
        <taxon>Entelegynae</taxon>
        <taxon>Araneoidea</taxon>
        <taxon>Araneidae</taxon>
        <taxon>Araneus</taxon>
    </lineage>
</organism>
<proteinExistence type="predicted"/>
<evidence type="ECO:0000313" key="2">
    <source>
        <dbReference type="EMBL" id="GBL54115.1"/>
    </source>
</evidence>
<evidence type="ECO:0000313" key="3">
    <source>
        <dbReference type="Proteomes" id="UP000499080"/>
    </source>
</evidence>
<dbReference type="Proteomes" id="UP000499080">
    <property type="component" value="Unassembled WGS sequence"/>
</dbReference>
<accession>A0A4Y1ZJY9</accession>
<comment type="caution">
    <text evidence="1">The sequence shown here is derived from an EMBL/GenBank/DDBJ whole genome shotgun (WGS) entry which is preliminary data.</text>
</comment>
<keyword evidence="3" id="KW-1185">Reference proteome</keyword>
<dbReference type="EMBL" id="BGPR01150483">
    <property type="protein sequence ID" value="GBL54115.1"/>
    <property type="molecule type" value="Genomic_DNA"/>
</dbReference>
<evidence type="ECO:0000313" key="1">
    <source>
        <dbReference type="EMBL" id="GBL54042.1"/>
    </source>
</evidence>
<dbReference type="AlphaFoldDB" id="A0A4Y1ZJY9"/>
<name>A0A4Y1ZJY9_ARAVE</name>
<dbReference type="EMBL" id="BGPR01150469">
    <property type="protein sequence ID" value="GBL54042.1"/>
    <property type="molecule type" value="Genomic_DNA"/>
</dbReference>
<reference evidence="1 3" key="1">
    <citation type="journal article" date="2019" name="Sci. Rep.">
        <title>Orb-weaving spider Araneus ventricosus genome elucidates the spidroin gene catalogue.</title>
        <authorList>
            <person name="Kono N."/>
            <person name="Nakamura H."/>
            <person name="Ohtoshi R."/>
            <person name="Moran D.A.P."/>
            <person name="Shinohara A."/>
            <person name="Yoshida Y."/>
            <person name="Fujiwara M."/>
            <person name="Mori M."/>
            <person name="Tomita M."/>
            <person name="Arakawa K."/>
        </authorList>
    </citation>
    <scope>NUCLEOTIDE SEQUENCE [LARGE SCALE GENOMIC DNA]</scope>
</reference>